<comment type="caution">
    <text evidence="2">The sequence shown here is derived from an EMBL/GenBank/DDBJ whole genome shotgun (WGS) entry which is preliminary data.</text>
</comment>
<protein>
    <submittedName>
        <fullName evidence="2">Uncharacterized protein</fullName>
    </submittedName>
</protein>
<evidence type="ECO:0000313" key="2">
    <source>
        <dbReference type="EMBL" id="KAJ7408207.1"/>
    </source>
</evidence>
<keyword evidence="3" id="KW-1185">Reference proteome</keyword>
<sequence length="183" mass="20717">MKFNKIKCWVLPFGHNNSQQCWKGRVPDKSPVEKQGLGMLLSSCRTSSRCAQVAKNAKGILACVKNCVQQDQSNDCPLYLALMRHLRSCVQFWAPHNKKDIEGLEGVQRRARQLGKALEQKSDEEQLRELESLNLEKMRLKGDFTTLYNYLKGGCSQGGGPSFFPGNKSQDQKKWSQVVPQEV</sequence>
<reference evidence="2" key="1">
    <citation type="submission" date="2019-10" db="EMBL/GenBank/DDBJ databases">
        <authorList>
            <person name="Soares A.E.R."/>
            <person name="Aleixo A."/>
            <person name="Schneider P."/>
            <person name="Miyaki C.Y."/>
            <person name="Schneider M.P."/>
            <person name="Mello C."/>
            <person name="Vasconcelos A.T.R."/>
        </authorList>
    </citation>
    <scope>NUCLEOTIDE SEQUENCE</scope>
    <source>
        <tissue evidence="2">Muscle</tissue>
    </source>
</reference>
<accession>A0ABQ9CS70</accession>
<proteinExistence type="predicted"/>
<evidence type="ECO:0000313" key="3">
    <source>
        <dbReference type="Proteomes" id="UP001145742"/>
    </source>
</evidence>
<dbReference type="PANTHER" id="PTHR33332">
    <property type="entry name" value="REVERSE TRANSCRIPTASE DOMAIN-CONTAINING PROTEIN"/>
    <property type="match status" value="1"/>
</dbReference>
<gene>
    <name evidence="2" type="ORF">WISP_122256</name>
</gene>
<organism evidence="2 3">
    <name type="scientific">Willisornis vidua</name>
    <name type="common">Xingu scale-backed antbird</name>
    <dbReference type="NCBI Taxonomy" id="1566151"/>
    <lineage>
        <taxon>Eukaryota</taxon>
        <taxon>Metazoa</taxon>
        <taxon>Chordata</taxon>
        <taxon>Craniata</taxon>
        <taxon>Vertebrata</taxon>
        <taxon>Euteleostomi</taxon>
        <taxon>Archelosauria</taxon>
        <taxon>Archosauria</taxon>
        <taxon>Dinosauria</taxon>
        <taxon>Saurischia</taxon>
        <taxon>Theropoda</taxon>
        <taxon>Coelurosauria</taxon>
        <taxon>Aves</taxon>
        <taxon>Neognathae</taxon>
        <taxon>Neoaves</taxon>
        <taxon>Telluraves</taxon>
        <taxon>Australaves</taxon>
        <taxon>Passeriformes</taxon>
        <taxon>Thamnophilidae</taxon>
        <taxon>Willisornis</taxon>
    </lineage>
</organism>
<dbReference type="Proteomes" id="UP001145742">
    <property type="component" value="Unassembled WGS sequence"/>
</dbReference>
<name>A0ABQ9CS70_9PASS</name>
<evidence type="ECO:0000256" key="1">
    <source>
        <dbReference type="SAM" id="MobiDB-lite"/>
    </source>
</evidence>
<feature type="region of interest" description="Disordered" evidence="1">
    <location>
        <begin position="161"/>
        <end position="183"/>
    </location>
</feature>
<dbReference type="EMBL" id="WHWB01034557">
    <property type="protein sequence ID" value="KAJ7408207.1"/>
    <property type="molecule type" value="Genomic_DNA"/>
</dbReference>